<dbReference type="Gene3D" id="1.25.40.10">
    <property type="entry name" value="Tetratricopeptide repeat domain"/>
    <property type="match status" value="1"/>
</dbReference>
<protein>
    <recommendedName>
        <fullName evidence="6">Pentatricopeptide repeat-containing protein</fullName>
    </recommendedName>
</protein>
<dbReference type="EMBL" id="JAYDYQ010002152">
    <property type="protein sequence ID" value="KAK4486980.1"/>
    <property type="molecule type" value="Genomic_DNA"/>
</dbReference>
<dbReference type="PANTHER" id="PTHR47936">
    <property type="entry name" value="PPR_LONG DOMAIN-CONTAINING PROTEIN"/>
    <property type="match status" value="1"/>
</dbReference>
<comment type="caution">
    <text evidence="4">The sequence shown here is derived from an EMBL/GenBank/DDBJ whole genome shotgun (WGS) entry which is preliminary data.</text>
</comment>
<dbReference type="Proteomes" id="UP001291926">
    <property type="component" value="Unassembled WGS sequence"/>
</dbReference>
<proteinExistence type="inferred from homology"/>
<feature type="repeat" description="PPR" evidence="3">
    <location>
        <begin position="9"/>
        <end position="43"/>
    </location>
</feature>
<dbReference type="PROSITE" id="PS51375">
    <property type="entry name" value="PPR"/>
    <property type="match status" value="1"/>
</dbReference>
<dbReference type="Pfam" id="PF01535">
    <property type="entry name" value="PPR"/>
    <property type="match status" value="1"/>
</dbReference>
<sequence>MNSIGYSPDCGTCNYLIMSLCKVDWITEAVKVLRGMGRAGVIPDLDSYGSLIGEMSDLRMTSKVVDMVKEMVSVHGLNPRQYMVVKAVNGMRANREIWRAVEMIEFLEEEDVCIGFEAYELVLEGCLECRQFVLAGKFVVRMTEKGFIPYIRVRQRVVEGLVGVGESKLSSVVRQRFTELKS</sequence>
<evidence type="ECO:0008006" key="6">
    <source>
        <dbReference type="Google" id="ProtNLM"/>
    </source>
</evidence>
<organism evidence="4 5">
    <name type="scientific">Penstemon davidsonii</name>
    <dbReference type="NCBI Taxonomy" id="160366"/>
    <lineage>
        <taxon>Eukaryota</taxon>
        <taxon>Viridiplantae</taxon>
        <taxon>Streptophyta</taxon>
        <taxon>Embryophyta</taxon>
        <taxon>Tracheophyta</taxon>
        <taxon>Spermatophyta</taxon>
        <taxon>Magnoliopsida</taxon>
        <taxon>eudicotyledons</taxon>
        <taxon>Gunneridae</taxon>
        <taxon>Pentapetalae</taxon>
        <taxon>asterids</taxon>
        <taxon>lamiids</taxon>
        <taxon>Lamiales</taxon>
        <taxon>Plantaginaceae</taxon>
        <taxon>Cheloneae</taxon>
        <taxon>Penstemon</taxon>
    </lineage>
</organism>
<accession>A0ABR0DCN6</accession>
<keyword evidence="2" id="KW-0677">Repeat</keyword>
<dbReference type="PANTHER" id="PTHR47936:SF3">
    <property type="entry name" value="PENTACOTRIPEPTIDE-REPEAT REGION OF PRORP DOMAIN-CONTAINING PROTEIN"/>
    <property type="match status" value="1"/>
</dbReference>
<dbReference type="InterPro" id="IPR011990">
    <property type="entry name" value="TPR-like_helical_dom_sf"/>
</dbReference>
<gene>
    <name evidence="4" type="ORF">RD792_006295</name>
</gene>
<dbReference type="InterPro" id="IPR002885">
    <property type="entry name" value="PPR_rpt"/>
</dbReference>
<evidence type="ECO:0000256" key="3">
    <source>
        <dbReference type="PROSITE-ProRule" id="PRU00708"/>
    </source>
</evidence>
<name>A0ABR0DCN6_9LAMI</name>
<evidence type="ECO:0000313" key="5">
    <source>
        <dbReference type="Proteomes" id="UP001291926"/>
    </source>
</evidence>
<evidence type="ECO:0000313" key="4">
    <source>
        <dbReference type="EMBL" id="KAK4486980.1"/>
    </source>
</evidence>
<keyword evidence="5" id="KW-1185">Reference proteome</keyword>
<reference evidence="4 5" key="1">
    <citation type="journal article" date="2023" name="bioRxiv">
        <title>Genome report: Whole genome sequence and annotation of Penstemon davidsonii.</title>
        <authorList>
            <person name="Ostevik K.L."/>
            <person name="Alabady M."/>
            <person name="Zhang M."/>
            <person name="Rausher M.D."/>
        </authorList>
    </citation>
    <scope>NUCLEOTIDE SEQUENCE [LARGE SCALE GENOMIC DNA]</scope>
    <source>
        <strain evidence="4">DNT005</strain>
        <tissue evidence="4">Whole leaf</tissue>
    </source>
</reference>
<evidence type="ECO:0000256" key="2">
    <source>
        <dbReference type="ARBA" id="ARBA00022737"/>
    </source>
</evidence>
<dbReference type="NCBIfam" id="TIGR00756">
    <property type="entry name" value="PPR"/>
    <property type="match status" value="1"/>
</dbReference>
<evidence type="ECO:0000256" key="1">
    <source>
        <dbReference type="ARBA" id="ARBA00007626"/>
    </source>
</evidence>
<comment type="similarity">
    <text evidence="1">Belongs to the PPR family. P subfamily.</text>
</comment>